<evidence type="ECO:0000256" key="1">
    <source>
        <dbReference type="SAM" id="MobiDB-lite"/>
    </source>
</evidence>
<feature type="region of interest" description="Disordered" evidence="1">
    <location>
        <begin position="376"/>
        <end position="406"/>
    </location>
</feature>
<dbReference type="Gene3D" id="2.30.29.30">
    <property type="entry name" value="Pleckstrin-homology domain (PH domain)/Phosphotyrosine-binding domain (PTB)"/>
    <property type="match status" value="1"/>
</dbReference>
<dbReference type="Gene3D" id="2.30.29.150">
    <property type="match status" value="1"/>
</dbReference>
<evidence type="ECO:0000259" key="2">
    <source>
        <dbReference type="SMART" id="SM01287"/>
    </source>
</evidence>
<dbReference type="EMBL" id="RCSS01000698">
    <property type="protein sequence ID" value="RVD90991.1"/>
    <property type="molecule type" value="Genomic_DNA"/>
</dbReference>
<dbReference type="GO" id="GO:0035101">
    <property type="term" value="C:FACT complex"/>
    <property type="evidence" value="ECO:0007669"/>
    <property type="project" value="TreeGrafter"/>
</dbReference>
<dbReference type="InterPro" id="IPR011993">
    <property type="entry name" value="PH-like_dom_sf"/>
</dbReference>
<dbReference type="InterPro" id="IPR050454">
    <property type="entry name" value="RTT106/SSRP1_HistChap/FACT"/>
</dbReference>
<feature type="domain" description="Histone chaperone RTT106/FACT complex subunit SPT16-like middle" evidence="2">
    <location>
        <begin position="279"/>
        <end position="370"/>
    </location>
</feature>
<name>A0A437AIL0_9MICR</name>
<dbReference type="AlphaFoldDB" id="A0A437AIL0"/>
<dbReference type="SMART" id="SM01287">
    <property type="entry name" value="Rtt106"/>
    <property type="match status" value="1"/>
</dbReference>
<dbReference type="GO" id="GO:0042393">
    <property type="term" value="F:histone binding"/>
    <property type="evidence" value="ECO:0007669"/>
    <property type="project" value="TreeGrafter"/>
</dbReference>
<dbReference type="Pfam" id="PF08512">
    <property type="entry name" value="Rttp106-like_middle"/>
    <property type="match status" value="1"/>
</dbReference>
<keyword evidence="4" id="KW-1185">Reference proteome</keyword>
<reference evidence="3 4" key="1">
    <citation type="submission" date="2018-10" db="EMBL/GenBank/DDBJ databases">
        <title>Draft genome sequence of the microsporidian Tubulinosema ratisbonensis.</title>
        <authorList>
            <person name="Polonais V."/>
            <person name="Peyretaillade E."/>
            <person name="Niehus S."/>
            <person name="Wawrzyniak I."/>
            <person name="Franchet A."/>
            <person name="Gaspin C."/>
            <person name="Reichstadt M."/>
            <person name="Belser C."/>
            <person name="Labadie K."/>
            <person name="Delbac F."/>
            <person name="Ferrandon D."/>
        </authorList>
    </citation>
    <scope>NUCLEOTIDE SEQUENCE [LARGE SCALE GENOMIC DNA]</scope>
    <source>
        <strain evidence="3 4">Franzen</strain>
    </source>
</reference>
<dbReference type="STRING" id="291195.A0A437AIL0"/>
<dbReference type="GO" id="GO:0031491">
    <property type="term" value="F:nucleosome binding"/>
    <property type="evidence" value="ECO:0007669"/>
    <property type="project" value="TreeGrafter"/>
</dbReference>
<dbReference type="OrthoDB" id="2193092at2759"/>
<proteinExistence type="predicted"/>
<feature type="compositionally biased region" description="Acidic residues" evidence="1">
    <location>
        <begin position="385"/>
        <end position="406"/>
    </location>
</feature>
<protein>
    <submittedName>
        <fullName evidence="3">Nucleosome-binding factor SPN subunit POB3</fullName>
    </submittedName>
</protein>
<evidence type="ECO:0000313" key="3">
    <source>
        <dbReference type="EMBL" id="RVD90991.1"/>
    </source>
</evidence>
<evidence type="ECO:0000313" key="4">
    <source>
        <dbReference type="Proteomes" id="UP000282876"/>
    </source>
</evidence>
<organism evidence="3 4">
    <name type="scientific">Tubulinosema ratisbonensis</name>
    <dbReference type="NCBI Taxonomy" id="291195"/>
    <lineage>
        <taxon>Eukaryota</taxon>
        <taxon>Fungi</taxon>
        <taxon>Fungi incertae sedis</taxon>
        <taxon>Microsporidia</taxon>
        <taxon>Tubulinosematoidea</taxon>
        <taxon>Tubulinosematidae</taxon>
        <taxon>Tubulinosema</taxon>
    </lineage>
</organism>
<dbReference type="InterPro" id="IPR013719">
    <property type="entry name" value="RTT106/SPT16-like_middle_dom"/>
</dbReference>
<dbReference type="PANTHER" id="PTHR45849">
    <property type="entry name" value="FACT COMPLEX SUBUNIT SSRP1"/>
    <property type="match status" value="1"/>
</dbReference>
<accession>A0A437AIL0</accession>
<sequence length="406" mass="46164">MEEVITVENVFLNGLSSTLKISSLGLALKDSTGKVTTIKKESINKADIFFGLTNLSLRINEEVTITGLEIDMEQKIKDIISHLYSVNVRVIELDITDPINGTLIVNKNFLSFLDKKVKFEIPIHAVESVYVHKNDSSLTLQGKKNYFVNEIVFHTVTELELNSKSKELIIFEEIQTLSPKVKNNYVFFKEYLKIVGPSNNIKILFSDIFFAIQIKDTLSLKVSPFRIGETSYEFLALKFDDSLVDFEVEGKKYEGKIGECFLSLLLSLTNDLSLIQSDKSGYRCVNKALEGNLFLLPEGLFFLPKPIFIPLKDISLVEFSRAYYSSTTSKTIDLKVMTDHFTYKFDGISKDCFNELEVFFGDNNIKARSEVLVEDVSEKVSESVYESESEEDSELNEEDLEEESDE</sequence>
<dbReference type="SUPFAM" id="SSF50729">
    <property type="entry name" value="PH domain-like"/>
    <property type="match status" value="1"/>
</dbReference>
<dbReference type="Proteomes" id="UP000282876">
    <property type="component" value="Unassembled WGS sequence"/>
</dbReference>
<comment type="caution">
    <text evidence="3">The sequence shown here is derived from an EMBL/GenBank/DDBJ whole genome shotgun (WGS) entry which is preliminary data.</text>
</comment>
<dbReference type="VEuPathDB" id="MicrosporidiaDB:TUBRATIS_25790"/>
<gene>
    <name evidence="3" type="ORF">TUBRATIS_25790</name>
</gene>
<dbReference type="PANTHER" id="PTHR45849:SF1">
    <property type="entry name" value="FACT COMPLEX SUBUNIT SSRP1"/>
    <property type="match status" value="1"/>
</dbReference>